<dbReference type="PANTHER" id="PTHR21262">
    <property type="entry name" value="GUANOSINE-3',5'-BIS DIPHOSPHATE 3'-PYROPHOSPHOHYDROLASE"/>
    <property type="match status" value="1"/>
</dbReference>
<dbReference type="Pfam" id="PF13328">
    <property type="entry name" value="HD_4"/>
    <property type="match status" value="1"/>
</dbReference>
<dbReference type="InterPro" id="IPR003607">
    <property type="entry name" value="HD/PDEase_dom"/>
</dbReference>
<keyword evidence="3" id="KW-0378">Hydrolase</keyword>
<dbReference type="CDD" id="cd05399">
    <property type="entry name" value="NT_Rel-Spo_like"/>
    <property type="match status" value="1"/>
</dbReference>
<dbReference type="GO" id="GO:0008893">
    <property type="term" value="F:guanosine-3',5'-bis(diphosphate) 3'-diphosphatase activity"/>
    <property type="evidence" value="ECO:0007669"/>
    <property type="project" value="UniProtKB-EC"/>
</dbReference>
<reference evidence="3" key="1">
    <citation type="submission" date="2020-02" db="EMBL/GenBank/DDBJ databases">
        <authorList>
            <person name="Meier V. D."/>
        </authorList>
    </citation>
    <scope>NUCLEOTIDE SEQUENCE</scope>
    <source>
        <strain evidence="3">AVDCRST_MAG73</strain>
    </source>
</reference>
<dbReference type="Gene3D" id="1.10.3210.10">
    <property type="entry name" value="Hypothetical protein af1432"/>
    <property type="match status" value="1"/>
</dbReference>
<dbReference type="EMBL" id="CADCWE010000134">
    <property type="protein sequence ID" value="CAA9543202.1"/>
    <property type="molecule type" value="Genomic_DNA"/>
</dbReference>
<dbReference type="GO" id="GO:0015969">
    <property type="term" value="P:guanosine tetraphosphate metabolic process"/>
    <property type="evidence" value="ECO:0007669"/>
    <property type="project" value="InterPro"/>
</dbReference>
<feature type="domain" description="HD" evidence="2">
    <location>
        <begin position="69"/>
        <end position="178"/>
    </location>
</feature>
<proteinExistence type="inferred from homology"/>
<sequence length="334" mass="36730">MPHLVAVEAPPAPDAGADADAIAASMARLHAAIEGGPAGSGVGRDLVERAAALAIEAHAGMRRKSGDPYAVHPIETAAILARMQLDGETLAAALLHDVIEDTGIPAVRVEEGFGARVLKLVDGVTKLGQIPWSGEATVEGQASREQERQAESLRKMFLAMVDDIGVVLIKLADRLHNMRTLDAMPRHKQVRIAQQTMEIYAPLANRLGIWQLKSELEDLGFRYLHPEEYHALQSDLEQRGRDRAVVLERVKTDLNAALAENGIKAELSGRGKHVYSIWRKMRQKGRRFDEIYDVIGIRVIVADRKDCYGALGVIHTMWHPVPGEFDDYIATPKE</sequence>
<evidence type="ECO:0000259" key="2">
    <source>
        <dbReference type="PROSITE" id="PS51831"/>
    </source>
</evidence>
<dbReference type="EC" id="3.1.7.2" evidence="3"/>
<protein>
    <submittedName>
        <fullName evidence="3">Guanosine-3',5'-bis(Diphosphate) 3'-pyrophosphohydrolase / GTP pyrophosphokinase, (P)ppGpp synthetase II</fullName>
        <ecNumber evidence="3">2.7.6.5</ecNumber>
        <ecNumber evidence="3">3.1.7.2</ecNumber>
    </submittedName>
</protein>
<gene>
    <name evidence="3" type="ORF">AVDCRST_MAG73-2151</name>
</gene>
<dbReference type="SMART" id="SM00954">
    <property type="entry name" value="RelA_SpoT"/>
    <property type="match status" value="1"/>
</dbReference>
<accession>A0A6J4U842</accession>
<dbReference type="SMART" id="SM00471">
    <property type="entry name" value="HDc"/>
    <property type="match status" value="1"/>
</dbReference>
<evidence type="ECO:0000256" key="1">
    <source>
        <dbReference type="ARBA" id="ARBA00007476"/>
    </source>
</evidence>
<name>A0A6J4U842_9BACT</name>
<dbReference type="GO" id="GO:0008728">
    <property type="term" value="F:GTP diphosphokinase activity"/>
    <property type="evidence" value="ECO:0007669"/>
    <property type="project" value="UniProtKB-EC"/>
</dbReference>
<feature type="non-terminal residue" evidence="3">
    <location>
        <position position="334"/>
    </location>
</feature>
<keyword evidence="3" id="KW-0808">Transferase</keyword>
<evidence type="ECO:0000313" key="3">
    <source>
        <dbReference type="EMBL" id="CAA9543202.1"/>
    </source>
</evidence>
<dbReference type="SUPFAM" id="SSF109604">
    <property type="entry name" value="HD-domain/PDEase-like"/>
    <property type="match status" value="1"/>
</dbReference>
<dbReference type="SUPFAM" id="SSF81301">
    <property type="entry name" value="Nucleotidyltransferase"/>
    <property type="match status" value="1"/>
</dbReference>
<dbReference type="EC" id="2.7.6.5" evidence="3"/>
<dbReference type="GO" id="GO:0016301">
    <property type="term" value="F:kinase activity"/>
    <property type="evidence" value="ECO:0007669"/>
    <property type="project" value="UniProtKB-KW"/>
</dbReference>
<dbReference type="Gene3D" id="3.30.460.10">
    <property type="entry name" value="Beta Polymerase, domain 2"/>
    <property type="match status" value="1"/>
</dbReference>
<dbReference type="InterPro" id="IPR007685">
    <property type="entry name" value="RelA_SpoT"/>
</dbReference>
<organism evidence="3">
    <name type="scientific">uncultured Thermomicrobiales bacterium</name>
    <dbReference type="NCBI Taxonomy" id="1645740"/>
    <lineage>
        <taxon>Bacteria</taxon>
        <taxon>Pseudomonadati</taxon>
        <taxon>Thermomicrobiota</taxon>
        <taxon>Thermomicrobia</taxon>
        <taxon>Thermomicrobiales</taxon>
        <taxon>environmental samples</taxon>
    </lineage>
</organism>
<dbReference type="InterPro" id="IPR043519">
    <property type="entry name" value="NT_sf"/>
</dbReference>
<dbReference type="PANTHER" id="PTHR21262:SF31">
    <property type="entry name" value="GTP PYROPHOSPHOKINASE"/>
    <property type="match status" value="1"/>
</dbReference>
<dbReference type="FunFam" id="1.10.3210.10:FF:000001">
    <property type="entry name" value="GTP pyrophosphokinase RelA"/>
    <property type="match status" value="1"/>
</dbReference>
<keyword evidence="3" id="KW-0418">Kinase</keyword>
<dbReference type="AlphaFoldDB" id="A0A6J4U842"/>
<dbReference type="Pfam" id="PF04607">
    <property type="entry name" value="RelA_SpoT"/>
    <property type="match status" value="1"/>
</dbReference>
<dbReference type="CDD" id="cd00077">
    <property type="entry name" value="HDc"/>
    <property type="match status" value="1"/>
</dbReference>
<dbReference type="GO" id="GO:0005886">
    <property type="term" value="C:plasma membrane"/>
    <property type="evidence" value="ECO:0007669"/>
    <property type="project" value="TreeGrafter"/>
</dbReference>
<dbReference type="InterPro" id="IPR006674">
    <property type="entry name" value="HD_domain"/>
</dbReference>
<comment type="similarity">
    <text evidence="1">Belongs to the RelA/SpoT family.</text>
</comment>
<dbReference type="PROSITE" id="PS51831">
    <property type="entry name" value="HD"/>
    <property type="match status" value="1"/>
</dbReference>